<evidence type="ECO:0000313" key="2">
    <source>
        <dbReference type="Proteomes" id="UP001059663"/>
    </source>
</evidence>
<accession>A0AC61U2G5</accession>
<proteinExistence type="predicted"/>
<dbReference type="EMBL" id="CP087977">
    <property type="protein sequence ID" value="UUZ44221.1"/>
    <property type="molecule type" value="Genomic_DNA"/>
</dbReference>
<gene>
    <name evidence="1" type="ORF">LP422_17090</name>
</gene>
<reference evidence="1" key="1">
    <citation type="submission" date="2021-11" db="EMBL/GenBank/DDBJ databases">
        <title>Study of the species diversity of bacterial strains isolated from a unique natural object - Shulgan-Tash cave (Bashkiria).</title>
        <authorList>
            <person name="Sazanova A.L."/>
            <person name="Chirak E.R."/>
            <person name="Safronova V.I."/>
        </authorList>
    </citation>
    <scope>NUCLEOTIDE SEQUENCE</scope>
    <source>
        <strain evidence="1">P1</strain>
    </source>
</reference>
<protein>
    <submittedName>
        <fullName evidence="1">D-alanyl-D-alanine carboxypeptidase</fullName>
    </submittedName>
</protein>
<evidence type="ECO:0000313" key="1">
    <source>
        <dbReference type="EMBL" id="UUZ44221.1"/>
    </source>
</evidence>
<keyword evidence="1" id="KW-0378">Hydrolase</keyword>
<keyword evidence="1" id="KW-0645">Protease</keyword>
<keyword evidence="1" id="KW-0121">Carboxypeptidase</keyword>
<dbReference type="Proteomes" id="UP001059663">
    <property type="component" value="Chromosome"/>
</dbReference>
<name>A0AC61U2G5_9MICO</name>
<sequence>MARPTPTTRVPGVLTIDEAVSEQVPRPVEPAVVLPPASKSAPAPTDAGITRALREDVRDKQLGPRVGVVVRDALTGETLYSLGEDRPQTPASTAKLLTAAAVAERADLSTTMTTKVVRGEGDELVLVASGDTMLAKGAGDPTKVEGRAGPADLAKQVAASLGTKGERASPFASTPRMRLASATPRRGTWPTSRPATPGACRWWDSPATDPSPSNLRHVSRRRPSSRPSRPS</sequence>
<organism evidence="1 2">
    <name type="scientific">Janibacter limosus</name>
    <dbReference type="NCBI Taxonomy" id="53458"/>
    <lineage>
        <taxon>Bacteria</taxon>
        <taxon>Bacillati</taxon>
        <taxon>Actinomycetota</taxon>
        <taxon>Actinomycetes</taxon>
        <taxon>Micrococcales</taxon>
        <taxon>Intrasporangiaceae</taxon>
        <taxon>Janibacter</taxon>
    </lineage>
</organism>